<name>A0AA88KJM5_NAELO</name>
<comment type="caution">
    <text evidence="3">The sequence shown here is derived from an EMBL/GenBank/DDBJ whole genome shotgun (WGS) entry which is preliminary data.</text>
</comment>
<keyword evidence="2" id="KW-1133">Transmembrane helix</keyword>
<keyword evidence="2" id="KW-0812">Transmembrane</keyword>
<organism evidence="3 4">
    <name type="scientific">Naegleria lovaniensis</name>
    <name type="common">Amoeba</name>
    <dbReference type="NCBI Taxonomy" id="51637"/>
    <lineage>
        <taxon>Eukaryota</taxon>
        <taxon>Discoba</taxon>
        <taxon>Heterolobosea</taxon>
        <taxon>Tetramitia</taxon>
        <taxon>Eutetramitia</taxon>
        <taxon>Vahlkampfiidae</taxon>
        <taxon>Naegleria</taxon>
    </lineage>
</organism>
<feature type="transmembrane region" description="Helical" evidence="2">
    <location>
        <begin position="129"/>
        <end position="150"/>
    </location>
</feature>
<dbReference type="GeneID" id="68095399"/>
<keyword evidence="4" id="KW-1185">Reference proteome</keyword>
<accession>A0AA88KJM5</accession>
<sequence>MQNINAAYLPPSQFVLPHHQHEKEPKHHEVQEETVIEQEELTNEINEQIIANDMVTSDRDSHQEPPPPKEQLDNEMEDEINMFESPLEQDLSKEWPLVKHEVETMWQEFIILCTQIRAGHLTADTILSLYKFIALFTVCVLTIVISIEVIQSSRQMQ</sequence>
<dbReference type="AlphaFoldDB" id="A0AA88KJM5"/>
<keyword evidence="2" id="KW-0472">Membrane</keyword>
<evidence type="ECO:0000313" key="4">
    <source>
        <dbReference type="Proteomes" id="UP000816034"/>
    </source>
</evidence>
<feature type="region of interest" description="Disordered" evidence="1">
    <location>
        <begin position="52"/>
        <end position="73"/>
    </location>
</feature>
<gene>
    <name evidence="3" type="ORF">C9374_002944</name>
</gene>
<evidence type="ECO:0000313" key="3">
    <source>
        <dbReference type="EMBL" id="KAG2385795.1"/>
    </source>
</evidence>
<reference evidence="3 4" key="1">
    <citation type="journal article" date="2018" name="BMC Genomics">
        <title>The genome of Naegleria lovaniensis, the basis for a comparative approach to unravel pathogenicity factors of the human pathogenic amoeba N. fowleri.</title>
        <authorList>
            <person name="Liechti N."/>
            <person name="Schurch N."/>
            <person name="Bruggmann R."/>
            <person name="Wittwer M."/>
        </authorList>
    </citation>
    <scope>NUCLEOTIDE SEQUENCE [LARGE SCALE GENOMIC DNA]</scope>
    <source>
        <strain evidence="3 4">ATCC 30569</strain>
    </source>
</reference>
<proteinExistence type="predicted"/>
<dbReference type="RefSeq" id="XP_044549788.1">
    <property type="nucleotide sequence ID" value="XM_044692417.1"/>
</dbReference>
<evidence type="ECO:0000256" key="1">
    <source>
        <dbReference type="SAM" id="MobiDB-lite"/>
    </source>
</evidence>
<protein>
    <submittedName>
        <fullName evidence="3">Uncharacterized protein</fullName>
    </submittedName>
</protein>
<dbReference type="EMBL" id="PYSW02000017">
    <property type="protein sequence ID" value="KAG2385795.1"/>
    <property type="molecule type" value="Genomic_DNA"/>
</dbReference>
<evidence type="ECO:0000256" key="2">
    <source>
        <dbReference type="SAM" id="Phobius"/>
    </source>
</evidence>
<dbReference type="Proteomes" id="UP000816034">
    <property type="component" value="Unassembled WGS sequence"/>
</dbReference>